<feature type="domain" description="Histidine kinase" evidence="8">
    <location>
        <begin position="495"/>
        <end position="733"/>
    </location>
</feature>
<evidence type="ECO:0000256" key="7">
    <source>
        <dbReference type="SAM" id="Phobius"/>
    </source>
</evidence>
<dbReference type="Pfam" id="PF00512">
    <property type="entry name" value="HisKA"/>
    <property type="match status" value="1"/>
</dbReference>
<dbReference type="AlphaFoldDB" id="A0A3B0UMP1"/>
<dbReference type="EMBL" id="UOEU01000315">
    <property type="protein sequence ID" value="VAW32048.1"/>
    <property type="molecule type" value="Genomic_DNA"/>
</dbReference>
<dbReference type="SMART" id="SM00388">
    <property type="entry name" value="HisKA"/>
    <property type="match status" value="1"/>
</dbReference>
<dbReference type="InterPro" id="IPR003018">
    <property type="entry name" value="GAF"/>
</dbReference>
<dbReference type="SUPFAM" id="SSF47384">
    <property type="entry name" value="Homodimeric domain of signal transducing histidine kinase"/>
    <property type="match status" value="1"/>
</dbReference>
<evidence type="ECO:0000256" key="6">
    <source>
        <dbReference type="ARBA" id="ARBA00023012"/>
    </source>
</evidence>
<dbReference type="InterPro" id="IPR004358">
    <property type="entry name" value="Sig_transdc_His_kin-like_C"/>
</dbReference>
<dbReference type="InterPro" id="IPR005467">
    <property type="entry name" value="His_kinase_dom"/>
</dbReference>
<dbReference type="SUPFAM" id="SSF55874">
    <property type="entry name" value="ATPase domain of HSP90 chaperone/DNA topoisomerase II/histidine kinase"/>
    <property type="match status" value="1"/>
</dbReference>
<reference evidence="9" key="1">
    <citation type="submission" date="2018-06" db="EMBL/GenBank/DDBJ databases">
        <authorList>
            <person name="Zhirakovskaya E."/>
        </authorList>
    </citation>
    <scope>NUCLEOTIDE SEQUENCE</scope>
</reference>
<evidence type="ECO:0000256" key="5">
    <source>
        <dbReference type="ARBA" id="ARBA00022777"/>
    </source>
</evidence>
<evidence type="ECO:0000256" key="2">
    <source>
        <dbReference type="ARBA" id="ARBA00012438"/>
    </source>
</evidence>
<evidence type="ECO:0000256" key="3">
    <source>
        <dbReference type="ARBA" id="ARBA00022553"/>
    </source>
</evidence>
<feature type="transmembrane region" description="Helical" evidence="7">
    <location>
        <begin position="92"/>
        <end position="110"/>
    </location>
</feature>
<feature type="transmembrane region" description="Helical" evidence="7">
    <location>
        <begin position="130"/>
        <end position="151"/>
    </location>
</feature>
<dbReference type="Pfam" id="PF02518">
    <property type="entry name" value="HATPase_c"/>
    <property type="match status" value="1"/>
</dbReference>
<keyword evidence="7" id="KW-0812">Transmembrane</keyword>
<dbReference type="InterPro" id="IPR036097">
    <property type="entry name" value="HisK_dim/P_sf"/>
</dbReference>
<dbReference type="Gene3D" id="3.30.565.10">
    <property type="entry name" value="Histidine kinase-like ATPase, C-terminal domain"/>
    <property type="match status" value="1"/>
</dbReference>
<feature type="transmembrane region" description="Helical" evidence="7">
    <location>
        <begin position="6"/>
        <end position="24"/>
    </location>
</feature>
<organism evidence="9">
    <name type="scientific">hydrothermal vent metagenome</name>
    <dbReference type="NCBI Taxonomy" id="652676"/>
    <lineage>
        <taxon>unclassified sequences</taxon>
        <taxon>metagenomes</taxon>
        <taxon>ecological metagenomes</taxon>
    </lineage>
</organism>
<dbReference type="InterPro" id="IPR029016">
    <property type="entry name" value="GAF-like_dom_sf"/>
</dbReference>
<dbReference type="SUPFAM" id="SSF55781">
    <property type="entry name" value="GAF domain-like"/>
    <property type="match status" value="1"/>
</dbReference>
<gene>
    <name evidence="9" type="ORF">MNBD_CHLOROFLEXI01-2683</name>
</gene>
<feature type="transmembrane region" description="Helical" evidence="7">
    <location>
        <begin position="67"/>
        <end position="85"/>
    </location>
</feature>
<dbReference type="Gene3D" id="3.30.450.40">
    <property type="match status" value="1"/>
</dbReference>
<evidence type="ECO:0000256" key="4">
    <source>
        <dbReference type="ARBA" id="ARBA00022679"/>
    </source>
</evidence>
<dbReference type="InterPro" id="IPR036890">
    <property type="entry name" value="HATPase_C_sf"/>
</dbReference>
<dbReference type="Gene3D" id="1.10.287.130">
    <property type="match status" value="1"/>
</dbReference>
<keyword evidence="6" id="KW-0902">Two-component regulatory system</keyword>
<dbReference type="EC" id="2.7.13.3" evidence="2"/>
<dbReference type="PRINTS" id="PR00344">
    <property type="entry name" value="BCTRLSENSOR"/>
</dbReference>
<keyword evidence="3" id="KW-0597">Phosphoprotein</keyword>
<dbReference type="InterPro" id="IPR003661">
    <property type="entry name" value="HisK_dim/P_dom"/>
</dbReference>
<keyword evidence="4" id="KW-0808">Transferase</keyword>
<dbReference type="InterPro" id="IPR050736">
    <property type="entry name" value="Sensor_HK_Regulatory"/>
</dbReference>
<dbReference type="PROSITE" id="PS50109">
    <property type="entry name" value="HIS_KIN"/>
    <property type="match status" value="1"/>
</dbReference>
<dbReference type="SMART" id="SM00387">
    <property type="entry name" value="HATPase_c"/>
    <property type="match status" value="1"/>
</dbReference>
<comment type="catalytic activity">
    <reaction evidence="1">
        <text>ATP + protein L-histidine = ADP + protein N-phospho-L-histidine.</text>
        <dbReference type="EC" id="2.7.13.3"/>
    </reaction>
</comment>
<feature type="transmembrane region" description="Helical" evidence="7">
    <location>
        <begin position="221"/>
        <end position="243"/>
    </location>
</feature>
<feature type="transmembrane region" description="Helical" evidence="7">
    <location>
        <begin position="188"/>
        <end position="209"/>
    </location>
</feature>
<proteinExistence type="predicted"/>
<accession>A0A3B0UMP1</accession>
<dbReference type="GO" id="GO:0000155">
    <property type="term" value="F:phosphorelay sensor kinase activity"/>
    <property type="evidence" value="ECO:0007669"/>
    <property type="project" value="InterPro"/>
</dbReference>
<evidence type="ECO:0000313" key="9">
    <source>
        <dbReference type="EMBL" id="VAW32048.1"/>
    </source>
</evidence>
<keyword evidence="7" id="KW-0472">Membrane</keyword>
<dbReference type="PANTHER" id="PTHR43711">
    <property type="entry name" value="TWO-COMPONENT HISTIDINE KINASE"/>
    <property type="match status" value="1"/>
</dbReference>
<evidence type="ECO:0000256" key="1">
    <source>
        <dbReference type="ARBA" id="ARBA00000085"/>
    </source>
</evidence>
<protein>
    <recommendedName>
        <fullName evidence="2">histidine kinase</fullName>
        <ecNumber evidence="2">2.7.13.3</ecNumber>
    </recommendedName>
</protein>
<name>A0A3B0UMP1_9ZZZZ</name>
<evidence type="ECO:0000259" key="8">
    <source>
        <dbReference type="PROSITE" id="PS50109"/>
    </source>
</evidence>
<keyword evidence="7" id="KW-1133">Transmembrane helix</keyword>
<dbReference type="Pfam" id="PF01590">
    <property type="entry name" value="GAF"/>
    <property type="match status" value="1"/>
</dbReference>
<keyword evidence="5" id="KW-0418">Kinase</keyword>
<dbReference type="InterPro" id="IPR003594">
    <property type="entry name" value="HATPase_dom"/>
</dbReference>
<dbReference type="SMART" id="SM00065">
    <property type="entry name" value="GAF"/>
    <property type="match status" value="1"/>
</dbReference>
<feature type="transmembrane region" description="Helical" evidence="7">
    <location>
        <begin position="36"/>
        <end position="55"/>
    </location>
</feature>
<feature type="transmembrane region" description="Helical" evidence="7">
    <location>
        <begin position="255"/>
        <end position="272"/>
    </location>
</feature>
<feature type="transmembrane region" description="Helical" evidence="7">
    <location>
        <begin position="163"/>
        <end position="182"/>
    </location>
</feature>
<dbReference type="PANTHER" id="PTHR43711:SF31">
    <property type="entry name" value="HISTIDINE KINASE"/>
    <property type="match status" value="1"/>
</dbReference>
<dbReference type="CDD" id="cd00082">
    <property type="entry name" value="HisKA"/>
    <property type="match status" value="1"/>
</dbReference>
<sequence>MNAYQANLYLPLIAAGLYLGILIFSQIQRQQEKQQASWLVAALIISIGWEFSLFFNNSIPFPNFPNIVLLLSICALGGATSAFLDWQPKRRYLILAGTAVLTAVLINILTPNHVFMLPDGQPFTITNGTIITFLAWGALASALLSATWREYRQTGFPWHANRLLFWFFVLSFTFLGEFIQFFDQTGFIIAGQLLRFTGIVGLAYGIASFRIFDVRARAQRMLAFIIINTLSALPLILSVIIVFQFGTALNRGNDIFTSILIALVITLGFFLYQPFRRLIGRLVYRYLRGEGVNAGQVVRNYSQAISRTLDVQQLSVLIIGTLSELLETNRGALLLVTQLEEGGYEIEPIPAMGSLPRHPIRFAHNDLFINTLVTQHQPLLQYELDFNPTFKALNDDEQSWLKEMTMELYVPLSSGEDIVGLIAVGPKVTAVPYQPNELELVQTLADQTVVAVQNASLFSELNDQNEHIRYLNIDLVDQNEKLEIMDRVKSDFITIASHELRTPLTQVKGYADILSAMNEENALTREQTREIIGHINRATLQLEQLITAMLDASQLDVDGMQLTFVKTKLDTVLRLSAEPLIQAMRERRIQLDIEGVADLPPIYADFKRLVQSFTNLLGNAVKYTPDSGSIHVKASIVLGQDKEEFVEIIIQDTGIGIDPKFHSLIFEKFFRIGDPQLHSTGTTKFKGAGPGLGLPIAKGVIEAHGGRIWVESEVEDEERLPGSSFNIVIPVRPPGSEDVVDGETAVRPAYLIG</sequence>